<dbReference type="GO" id="GO:0046872">
    <property type="term" value="F:metal ion binding"/>
    <property type="evidence" value="ECO:0007669"/>
    <property type="project" value="UniProtKB-KW"/>
</dbReference>
<evidence type="ECO:0000259" key="2">
    <source>
        <dbReference type="Pfam" id="PF17958"/>
    </source>
</evidence>
<feature type="domain" description="PP2A regulatory subunit B'' EF-hand" evidence="2">
    <location>
        <begin position="94"/>
        <end position="147"/>
    </location>
</feature>
<dbReference type="Gene3D" id="1.10.238.220">
    <property type="match status" value="1"/>
</dbReference>
<dbReference type="Pfam" id="PF17958">
    <property type="entry name" value="EF-hand_13"/>
    <property type="match status" value="1"/>
</dbReference>
<name>A0A183EL72_9BILA</name>
<evidence type="ECO:0000313" key="3">
    <source>
        <dbReference type="WBParaSite" id="GPUH_0002174001-mRNA-1"/>
    </source>
</evidence>
<reference evidence="3" key="1">
    <citation type="submission" date="2016-06" db="UniProtKB">
        <authorList>
            <consortium name="WormBaseParasite"/>
        </authorList>
    </citation>
    <scope>IDENTIFICATION</scope>
</reference>
<dbReference type="AlphaFoldDB" id="A0A183EL72"/>
<dbReference type="GO" id="GO:0000159">
    <property type="term" value="C:protein phosphatase type 2A complex"/>
    <property type="evidence" value="ECO:0007669"/>
    <property type="project" value="TreeGrafter"/>
</dbReference>
<keyword evidence="1" id="KW-0479">Metal-binding</keyword>
<protein>
    <submittedName>
        <fullName evidence="3">EF-hand_13 domain-containing protein</fullName>
    </submittedName>
</protein>
<dbReference type="Gene3D" id="1.10.238.230">
    <property type="match status" value="1"/>
</dbReference>
<accession>A0A183EL72</accession>
<evidence type="ECO:0000256" key="1">
    <source>
        <dbReference type="ARBA" id="ARBA00022723"/>
    </source>
</evidence>
<dbReference type="PANTHER" id="PTHR14095">
    <property type="entry name" value="PHOSPHATASE 2A REGULATORY SUBUNIT-RELATED"/>
    <property type="match status" value="1"/>
</dbReference>
<dbReference type="PANTHER" id="PTHR14095:SF0">
    <property type="entry name" value="MIP22305P"/>
    <property type="match status" value="1"/>
</dbReference>
<proteinExistence type="predicted"/>
<sequence>LVLFVYVSFSFHFPFGVPNIQFENSTKLKAIEEVFRHHNDKVSLAEMREICAASQLCTLWKRPLYECIAVSHQNFICYGQFAQWWKTFKSSVYDEAAQFVYILTKGSRNYLVPNDFEPLIQDLIDTLPSLQLLKDEPSFHSAYIETVK</sequence>
<dbReference type="InterPro" id="IPR041534">
    <property type="entry name" value="EF-hand_13"/>
</dbReference>
<dbReference type="GO" id="GO:0019888">
    <property type="term" value="F:protein phosphatase regulator activity"/>
    <property type="evidence" value="ECO:0007669"/>
    <property type="project" value="TreeGrafter"/>
</dbReference>
<dbReference type="WBParaSite" id="GPUH_0002174001-mRNA-1">
    <property type="protein sequence ID" value="GPUH_0002174001-mRNA-1"/>
    <property type="gene ID" value="GPUH_0002174001"/>
</dbReference>
<organism evidence="3">
    <name type="scientific">Gongylonema pulchrum</name>
    <dbReference type="NCBI Taxonomy" id="637853"/>
    <lineage>
        <taxon>Eukaryota</taxon>
        <taxon>Metazoa</taxon>
        <taxon>Ecdysozoa</taxon>
        <taxon>Nematoda</taxon>
        <taxon>Chromadorea</taxon>
        <taxon>Rhabditida</taxon>
        <taxon>Spirurina</taxon>
        <taxon>Spiruromorpha</taxon>
        <taxon>Spiruroidea</taxon>
        <taxon>Gongylonematidae</taxon>
        <taxon>Gongylonema</taxon>
    </lineage>
</organism>